<protein>
    <submittedName>
        <fullName evidence="1">Uncharacterized protein</fullName>
    </submittedName>
</protein>
<dbReference type="EMBL" id="JWZX01000193">
    <property type="protein sequence ID" value="KOO53530.1"/>
    <property type="molecule type" value="Genomic_DNA"/>
</dbReference>
<evidence type="ECO:0000313" key="2">
    <source>
        <dbReference type="Proteomes" id="UP000037460"/>
    </source>
</evidence>
<organism evidence="1 2">
    <name type="scientific">Chrysochromulina tobinii</name>
    <dbReference type="NCBI Taxonomy" id="1460289"/>
    <lineage>
        <taxon>Eukaryota</taxon>
        <taxon>Haptista</taxon>
        <taxon>Haptophyta</taxon>
        <taxon>Prymnesiophyceae</taxon>
        <taxon>Prymnesiales</taxon>
        <taxon>Chrysochromulinaceae</taxon>
        <taxon>Chrysochromulina</taxon>
    </lineage>
</organism>
<dbReference type="Proteomes" id="UP000037460">
    <property type="component" value="Unassembled WGS sequence"/>
</dbReference>
<proteinExistence type="predicted"/>
<sequence>MLLNAQGQLLLSAAEPYFRKKTVYAIGPERWSFARIQRQFGTSASCKTFFRFTLADMKRLLRALRFPKTGAHFSVKPPDLFEYVHMGLEYEKRDP</sequence>
<reference evidence="2" key="1">
    <citation type="journal article" date="2015" name="PLoS Genet.">
        <title>Genome Sequence and Transcriptome Analyses of Chrysochromulina tobin: Metabolic Tools for Enhanced Algal Fitness in the Prominent Order Prymnesiales (Haptophyceae).</title>
        <authorList>
            <person name="Hovde B.T."/>
            <person name="Deodato C.R."/>
            <person name="Hunsperger H.M."/>
            <person name="Ryken S.A."/>
            <person name="Yost W."/>
            <person name="Jha R.K."/>
            <person name="Patterson J."/>
            <person name="Monnat R.J. Jr."/>
            <person name="Barlow S.B."/>
            <person name="Starkenburg S.R."/>
            <person name="Cattolico R.A."/>
        </authorList>
    </citation>
    <scope>NUCLEOTIDE SEQUENCE</scope>
    <source>
        <strain evidence="2">CCMP291</strain>
    </source>
</reference>
<name>A0A0M0LR47_9EUKA</name>
<gene>
    <name evidence="1" type="ORF">Ctob_014378</name>
</gene>
<accession>A0A0M0LR47</accession>
<keyword evidence="2" id="KW-1185">Reference proteome</keyword>
<evidence type="ECO:0000313" key="1">
    <source>
        <dbReference type="EMBL" id="KOO53530.1"/>
    </source>
</evidence>
<comment type="caution">
    <text evidence="1">The sequence shown here is derived from an EMBL/GenBank/DDBJ whole genome shotgun (WGS) entry which is preliminary data.</text>
</comment>
<dbReference type="AlphaFoldDB" id="A0A0M0LR47"/>